<dbReference type="EMBL" id="JACHHT010000002">
    <property type="protein sequence ID" value="MBB6522831.1"/>
    <property type="molecule type" value="Genomic_DNA"/>
</dbReference>
<protein>
    <recommendedName>
        <fullName evidence="1">Inner membrane protein</fullName>
    </recommendedName>
</protein>
<dbReference type="AlphaFoldDB" id="A0A7X0JX06"/>
<evidence type="ECO:0000313" key="4">
    <source>
        <dbReference type="Proteomes" id="UP000528457"/>
    </source>
</evidence>
<feature type="transmembrane region" description="Helical" evidence="2">
    <location>
        <begin position="70"/>
        <end position="89"/>
    </location>
</feature>
<accession>A0A7X0JX06</accession>
<dbReference type="PANTHER" id="PTHR35813:SF1">
    <property type="entry name" value="INNER MEMBRANE PROTEIN YBAN"/>
    <property type="match status" value="1"/>
</dbReference>
<comment type="subcellular location">
    <subcellularLocation>
        <location evidence="1">Cell inner membrane</location>
        <topology evidence="1">Multi-pass membrane protein</topology>
    </subcellularLocation>
</comment>
<dbReference type="Proteomes" id="UP000528457">
    <property type="component" value="Unassembled WGS sequence"/>
</dbReference>
<keyword evidence="1" id="KW-1003">Cell membrane</keyword>
<keyword evidence="2" id="KW-1133">Transmembrane helix</keyword>
<dbReference type="InParanoid" id="A0A7X0JX06"/>
<keyword evidence="2" id="KW-0812">Transmembrane</keyword>
<feature type="transmembrane region" description="Helical" evidence="2">
    <location>
        <begin position="95"/>
        <end position="113"/>
    </location>
</feature>
<gene>
    <name evidence="3" type="ORF">HNR48_003116</name>
</gene>
<dbReference type="GO" id="GO:0005886">
    <property type="term" value="C:plasma membrane"/>
    <property type="evidence" value="ECO:0007669"/>
    <property type="project" value="UniProtKB-SubCell"/>
</dbReference>
<dbReference type="Pfam" id="PF04304">
    <property type="entry name" value="DUF454"/>
    <property type="match status" value="1"/>
</dbReference>
<proteinExistence type="predicted"/>
<keyword evidence="4" id="KW-1185">Reference proteome</keyword>
<organism evidence="3 4">
    <name type="scientific">Pseudoteredinibacter isoporae</name>
    <dbReference type="NCBI Taxonomy" id="570281"/>
    <lineage>
        <taxon>Bacteria</taxon>
        <taxon>Pseudomonadati</taxon>
        <taxon>Pseudomonadota</taxon>
        <taxon>Gammaproteobacteria</taxon>
        <taxon>Cellvibrionales</taxon>
        <taxon>Cellvibrionaceae</taxon>
        <taxon>Pseudoteredinibacter</taxon>
    </lineage>
</organism>
<comment type="caution">
    <text evidence="3">The sequence shown here is derived from an EMBL/GenBank/DDBJ whole genome shotgun (WGS) entry which is preliminary data.</text>
</comment>
<evidence type="ECO:0000313" key="3">
    <source>
        <dbReference type="EMBL" id="MBB6522831.1"/>
    </source>
</evidence>
<evidence type="ECO:0000256" key="2">
    <source>
        <dbReference type="SAM" id="Phobius"/>
    </source>
</evidence>
<dbReference type="PIRSF" id="PIRSF016789">
    <property type="entry name" value="DUF454"/>
    <property type="match status" value="1"/>
</dbReference>
<keyword evidence="1 2" id="KW-0472">Membrane</keyword>
<sequence>MRLLYMALAYFCVGLGVLGIFLPVLPTTPFLLLALWAGSKGSRRFKWWLLRHPRLGPGLRLWYREGSIPLMGKCLAVVFISASWVMIYLRDTSTTLLLVLSIILLGSATFILTRPTARRA</sequence>
<dbReference type="RefSeq" id="WP_166845133.1">
    <property type="nucleotide sequence ID" value="NZ_JAAONY010000002.1"/>
</dbReference>
<evidence type="ECO:0000256" key="1">
    <source>
        <dbReference type="PIRNR" id="PIRNR016789"/>
    </source>
</evidence>
<reference evidence="3 4" key="1">
    <citation type="submission" date="2020-08" db="EMBL/GenBank/DDBJ databases">
        <title>Genomic Encyclopedia of Type Strains, Phase IV (KMG-IV): sequencing the most valuable type-strain genomes for metagenomic binning, comparative biology and taxonomic classification.</title>
        <authorList>
            <person name="Goeker M."/>
        </authorList>
    </citation>
    <scope>NUCLEOTIDE SEQUENCE [LARGE SCALE GENOMIC DNA]</scope>
    <source>
        <strain evidence="3 4">DSM 22368</strain>
    </source>
</reference>
<dbReference type="FunCoup" id="A0A7X0JX06">
    <property type="interactions" value="68"/>
</dbReference>
<dbReference type="InterPro" id="IPR007401">
    <property type="entry name" value="DUF454"/>
</dbReference>
<keyword evidence="1" id="KW-0997">Cell inner membrane</keyword>
<feature type="transmembrane region" description="Helical" evidence="2">
    <location>
        <begin position="6"/>
        <end position="36"/>
    </location>
</feature>
<dbReference type="PANTHER" id="PTHR35813">
    <property type="entry name" value="INNER MEMBRANE PROTEIN YBAN"/>
    <property type="match status" value="1"/>
</dbReference>
<name>A0A7X0JX06_9GAMM</name>